<name>A0AA86TUL4_9EUKA</name>
<evidence type="ECO:0000259" key="3">
    <source>
        <dbReference type="SMART" id="SM00645"/>
    </source>
</evidence>
<dbReference type="SMART" id="SM00645">
    <property type="entry name" value="Pept_C1"/>
    <property type="match status" value="1"/>
</dbReference>
<reference evidence="5 6" key="2">
    <citation type="submission" date="2024-07" db="EMBL/GenBank/DDBJ databases">
        <authorList>
            <person name="Akdeniz Z."/>
        </authorList>
    </citation>
    <scope>NUCLEOTIDE SEQUENCE [LARGE SCALE GENOMIC DNA]</scope>
</reference>
<dbReference type="InterPro" id="IPR038765">
    <property type="entry name" value="Papain-like_cys_pep_sf"/>
</dbReference>
<proteinExistence type="inferred from homology"/>
<dbReference type="AlphaFoldDB" id="A0AA86TUL4"/>
<evidence type="ECO:0000256" key="2">
    <source>
        <dbReference type="SAM" id="Phobius"/>
    </source>
</evidence>
<comment type="similarity">
    <text evidence="1">Belongs to the peptidase C1 family.</text>
</comment>
<feature type="transmembrane region" description="Helical" evidence="2">
    <location>
        <begin position="824"/>
        <end position="845"/>
    </location>
</feature>
<dbReference type="Pfam" id="PF00112">
    <property type="entry name" value="Peptidase_C1"/>
    <property type="match status" value="1"/>
</dbReference>
<dbReference type="CDD" id="cd02248">
    <property type="entry name" value="Peptidase_C1A"/>
    <property type="match status" value="1"/>
</dbReference>
<sequence>MIALLFTLQNNLPSMTCDEAFAEYKLTFNKVYGSHEEEKKSIFCANFKDLQELLLTDPNLPVGLVERMDVVYAETVQTARSGLNQLQAARNDYCSAVNPLPDLATVHPSVDLREMQLITPAKNQGSCGSCYMFQTMAVLENAVLRDKKNLNAFWQSKANSSTLSLSEQFQLSNAICDSCNYCNGGNFVIQTYIMVPGNKQQATPLRAPIQTIELTENFPYSYAANQAAWQAGTPVAPKLTSDNYLLPVKMLNNSGLYAAWCNQNAKVTPVVKIFDDDASIFNATTVKTIKSYLSRGIAVASTMLVGSGTTAATFNYYQGGSILNAPCPIWKMDHAVTFVGYGTKNGKNVWVIKNSWGTGWGDKGFFFVEIGSNSYCTEQFAYTVLPKNFDLTETTAYPRGTLARGTINLLDCDTYFTNISGVVTCYEACPDSYPTFVTGKFECSIACPAGQQCATSCQAATPFKEGTSCVARCSTGAYSVSGSDLLCQASCPGLYVLNVSNQNSQQCITACPTATPYYETGACVAKCTSNAYSVVSGAQTLMCQASCTYYVLNASNSNSQQCLSACPTTAPYIDVGLCSARCASGAYASDSGVLTCQASCTQFYVLNATNSNSQQCMAACPTAYFIFGQQCSATCPAATPYNDSATTCVAKCATGTYQVQGAALSCVASCPGMYVTNATSATKQCITACPATTPYYQTGACVSKCSTDAYSLVGSVLTCQTSCKFYVLNATNGNTKQCLASCTGATPYSTSGLCSARCSSGAYSLVSGVLTCQSSCSKLYVINVTNNNSKQCVTACTTAQVLVRSECKPKCTANCMSPAVKTTLLVAIPLITVVIAAVVVTAFVCRRRNSNKNLKLKINTMNQNYSNPAFTAV</sequence>
<accession>A0AA86TUL4</accession>
<keyword evidence="2" id="KW-0472">Membrane</keyword>
<reference evidence="4" key="1">
    <citation type="submission" date="2023-06" db="EMBL/GenBank/DDBJ databases">
        <authorList>
            <person name="Kurt Z."/>
        </authorList>
    </citation>
    <scope>NUCLEOTIDE SEQUENCE</scope>
</reference>
<dbReference type="PANTHER" id="PTHR12411">
    <property type="entry name" value="CYSTEINE PROTEASE FAMILY C1-RELATED"/>
    <property type="match status" value="1"/>
</dbReference>
<dbReference type="SUPFAM" id="SSF54001">
    <property type="entry name" value="Cysteine proteinases"/>
    <property type="match status" value="1"/>
</dbReference>
<evidence type="ECO:0000313" key="4">
    <source>
        <dbReference type="EMBL" id="CAI9927762.1"/>
    </source>
</evidence>
<dbReference type="Proteomes" id="UP001642409">
    <property type="component" value="Unassembled WGS sequence"/>
</dbReference>
<dbReference type="GO" id="GO:0006508">
    <property type="term" value="P:proteolysis"/>
    <property type="evidence" value="ECO:0007669"/>
    <property type="project" value="InterPro"/>
</dbReference>
<dbReference type="PRINTS" id="PR00705">
    <property type="entry name" value="PAPAIN"/>
</dbReference>
<dbReference type="InterPro" id="IPR000668">
    <property type="entry name" value="Peptidase_C1A_C"/>
</dbReference>
<feature type="domain" description="Peptidase C1A papain C-terminal" evidence="3">
    <location>
        <begin position="106"/>
        <end position="385"/>
    </location>
</feature>
<organism evidence="4">
    <name type="scientific">Hexamita inflata</name>
    <dbReference type="NCBI Taxonomy" id="28002"/>
    <lineage>
        <taxon>Eukaryota</taxon>
        <taxon>Metamonada</taxon>
        <taxon>Diplomonadida</taxon>
        <taxon>Hexamitidae</taxon>
        <taxon>Hexamitinae</taxon>
        <taxon>Hexamita</taxon>
    </lineage>
</organism>
<protein>
    <submittedName>
        <fullName evidence="4">Cathepsin L</fullName>
    </submittedName>
    <submittedName>
        <fullName evidence="5">Cathepsin_L</fullName>
    </submittedName>
</protein>
<dbReference type="InterPro" id="IPR009030">
    <property type="entry name" value="Growth_fac_rcpt_cys_sf"/>
</dbReference>
<evidence type="ECO:0000313" key="5">
    <source>
        <dbReference type="EMBL" id="CAL5975206.1"/>
    </source>
</evidence>
<dbReference type="SUPFAM" id="SSF57184">
    <property type="entry name" value="Growth factor receptor domain"/>
    <property type="match status" value="1"/>
</dbReference>
<dbReference type="Gene3D" id="3.90.70.10">
    <property type="entry name" value="Cysteine proteinases"/>
    <property type="match status" value="1"/>
</dbReference>
<keyword evidence="2" id="KW-0812">Transmembrane</keyword>
<keyword evidence="2" id="KW-1133">Transmembrane helix</keyword>
<dbReference type="GO" id="GO:0008234">
    <property type="term" value="F:cysteine-type peptidase activity"/>
    <property type="evidence" value="ECO:0007669"/>
    <property type="project" value="InterPro"/>
</dbReference>
<keyword evidence="6" id="KW-1185">Reference proteome</keyword>
<dbReference type="EMBL" id="CATOUU010000386">
    <property type="protein sequence ID" value="CAI9927762.1"/>
    <property type="molecule type" value="Genomic_DNA"/>
</dbReference>
<comment type="caution">
    <text evidence="4">The sequence shown here is derived from an EMBL/GenBank/DDBJ whole genome shotgun (WGS) entry which is preliminary data.</text>
</comment>
<dbReference type="InterPro" id="IPR039417">
    <property type="entry name" value="Peptidase_C1A_papain-like"/>
</dbReference>
<dbReference type="EMBL" id="CAXDID020000006">
    <property type="protein sequence ID" value="CAL5975206.1"/>
    <property type="molecule type" value="Genomic_DNA"/>
</dbReference>
<gene>
    <name evidence="4" type="ORF">HINF_LOCUS15407</name>
    <name evidence="5" type="ORF">HINF_LOCUS3216</name>
</gene>
<dbReference type="InterPro" id="IPR013128">
    <property type="entry name" value="Peptidase_C1A"/>
</dbReference>
<evidence type="ECO:0000313" key="6">
    <source>
        <dbReference type="Proteomes" id="UP001642409"/>
    </source>
</evidence>
<evidence type="ECO:0000256" key="1">
    <source>
        <dbReference type="ARBA" id="ARBA00008455"/>
    </source>
</evidence>